<feature type="transmembrane region" description="Helical" evidence="2">
    <location>
        <begin position="60"/>
        <end position="76"/>
    </location>
</feature>
<feature type="transmembrane region" description="Helical" evidence="2">
    <location>
        <begin position="144"/>
        <end position="161"/>
    </location>
</feature>
<keyword evidence="2" id="KW-1133">Transmembrane helix</keyword>
<reference evidence="4" key="2">
    <citation type="submission" date="2024-04" db="EMBL/GenBank/DDBJ databases">
        <authorList>
            <person name="Chen Y."/>
            <person name="Shah S."/>
            <person name="Dougan E. K."/>
            <person name="Thang M."/>
            <person name="Chan C."/>
        </authorList>
    </citation>
    <scope>NUCLEOTIDE SEQUENCE [LARGE SCALE GENOMIC DNA]</scope>
</reference>
<gene>
    <name evidence="3" type="ORF">C1SCF055_LOCUS39919</name>
</gene>
<dbReference type="EMBL" id="CAMXCT030006512">
    <property type="protein sequence ID" value="CAL4802378.1"/>
    <property type="molecule type" value="Genomic_DNA"/>
</dbReference>
<evidence type="ECO:0000313" key="4">
    <source>
        <dbReference type="EMBL" id="CAL1168441.1"/>
    </source>
</evidence>
<dbReference type="EMBL" id="CAMXCT020006512">
    <property type="protein sequence ID" value="CAL1168441.1"/>
    <property type="molecule type" value="Genomic_DNA"/>
</dbReference>
<name>A0A9P1DRT7_9DINO</name>
<protein>
    <submittedName>
        <fullName evidence="3">Uncharacterized protein</fullName>
    </submittedName>
</protein>
<organism evidence="3">
    <name type="scientific">Cladocopium goreaui</name>
    <dbReference type="NCBI Taxonomy" id="2562237"/>
    <lineage>
        <taxon>Eukaryota</taxon>
        <taxon>Sar</taxon>
        <taxon>Alveolata</taxon>
        <taxon>Dinophyceae</taxon>
        <taxon>Suessiales</taxon>
        <taxon>Symbiodiniaceae</taxon>
        <taxon>Cladocopium</taxon>
    </lineage>
</organism>
<dbReference type="EMBL" id="CAMXCT010006512">
    <property type="protein sequence ID" value="CAI4015066.1"/>
    <property type="molecule type" value="Genomic_DNA"/>
</dbReference>
<dbReference type="AlphaFoldDB" id="A0A9P1DRT7"/>
<keyword evidence="2" id="KW-0812">Transmembrane</keyword>
<proteinExistence type="predicted"/>
<evidence type="ECO:0000313" key="3">
    <source>
        <dbReference type="EMBL" id="CAI4015066.1"/>
    </source>
</evidence>
<feature type="transmembrane region" description="Helical" evidence="2">
    <location>
        <begin position="167"/>
        <end position="187"/>
    </location>
</feature>
<dbReference type="Proteomes" id="UP001152797">
    <property type="component" value="Unassembled WGS sequence"/>
</dbReference>
<accession>A0A9P1DRT7</accession>
<feature type="region of interest" description="Disordered" evidence="1">
    <location>
        <begin position="1"/>
        <end position="32"/>
    </location>
</feature>
<comment type="caution">
    <text evidence="3">The sequence shown here is derived from an EMBL/GenBank/DDBJ whole genome shotgun (WGS) entry which is preliminary data.</text>
</comment>
<reference evidence="3" key="1">
    <citation type="submission" date="2022-10" db="EMBL/GenBank/DDBJ databases">
        <authorList>
            <person name="Chen Y."/>
            <person name="Dougan E. K."/>
            <person name="Chan C."/>
            <person name="Rhodes N."/>
            <person name="Thang M."/>
        </authorList>
    </citation>
    <scope>NUCLEOTIDE SEQUENCE</scope>
</reference>
<keyword evidence="5" id="KW-1185">Reference proteome</keyword>
<evidence type="ECO:0000256" key="1">
    <source>
        <dbReference type="SAM" id="MobiDB-lite"/>
    </source>
</evidence>
<evidence type="ECO:0000313" key="5">
    <source>
        <dbReference type="Proteomes" id="UP001152797"/>
    </source>
</evidence>
<sequence>MDEETMAGPGQGGGASPSQPAPSAPSAPSDHTKFLKDMYSRSEEIITRELRKDPVAMHRVYLALSILAIASCLAYLRHGTFEAVICVLVGSGLTAGSCWLALFLTNLLADFLEKLSKSGSGSAYSSLERGSAGKRRCYSVPSSALLVLWAAAGCLPGVMLAPMSRSYLLSTMLVILCGVSLTFLIGIRDPLCNLLPCEPNSH</sequence>
<feature type="transmembrane region" description="Helical" evidence="2">
    <location>
        <begin position="82"/>
        <end position="109"/>
    </location>
</feature>
<keyword evidence="2" id="KW-0472">Membrane</keyword>
<evidence type="ECO:0000256" key="2">
    <source>
        <dbReference type="SAM" id="Phobius"/>
    </source>
</evidence>